<feature type="region of interest" description="Disordered" evidence="5">
    <location>
        <begin position="501"/>
        <end position="538"/>
    </location>
</feature>
<protein>
    <recommendedName>
        <fullName evidence="8">Ig-like domain-containing protein</fullName>
    </recommendedName>
</protein>
<proteinExistence type="predicted"/>
<feature type="domain" description="Ig-like" evidence="8">
    <location>
        <begin position="130"/>
        <end position="215"/>
    </location>
</feature>
<keyword evidence="6" id="KW-1133">Transmembrane helix</keyword>
<organism evidence="9 10">
    <name type="scientific">Silurus meridionalis</name>
    <name type="common">Southern catfish</name>
    <name type="synonym">Silurus soldatovi meridionalis</name>
    <dbReference type="NCBI Taxonomy" id="175797"/>
    <lineage>
        <taxon>Eukaryota</taxon>
        <taxon>Metazoa</taxon>
        <taxon>Chordata</taxon>
        <taxon>Craniata</taxon>
        <taxon>Vertebrata</taxon>
        <taxon>Euteleostomi</taxon>
        <taxon>Actinopterygii</taxon>
        <taxon>Neopterygii</taxon>
        <taxon>Teleostei</taxon>
        <taxon>Ostariophysi</taxon>
        <taxon>Siluriformes</taxon>
        <taxon>Siluridae</taxon>
        <taxon>Silurus</taxon>
    </lineage>
</organism>
<accession>A0A8T0A7X9</accession>
<evidence type="ECO:0000256" key="3">
    <source>
        <dbReference type="ARBA" id="ARBA00023180"/>
    </source>
</evidence>
<dbReference type="InterPro" id="IPR003598">
    <property type="entry name" value="Ig_sub2"/>
</dbReference>
<dbReference type="PANTHER" id="PTHR44337:SF20">
    <property type="entry name" value="CARCINOEMBRYONIC ANTIGEN-RELATED CELL ADHESION MOLECULE 5-RELATED"/>
    <property type="match status" value="1"/>
</dbReference>
<evidence type="ECO:0000256" key="5">
    <source>
        <dbReference type="SAM" id="MobiDB-lite"/>
    </source>
</evidence>
<dbReference type="SMART" id="SM00408">
    <property type="entry name" value="IGc2"/>
    <property type="match status" value="2"/>
</dbReference>
<dbReference type="EMBL" id="JABFDY010000027">
    <property type="protein sequence ID" value="KAF7687245.1"/>
    <property type="molecule type" value="Genomic_DNA"/>
</dbReference>
<dbReference type="InterPro" id="IPR036179">
    <property type="entry name" value="Ig-like_dom_sf"/>
</dbReference>
<keyword evidence="6" id="KW-0472">Membrane</keyword>
<evidence type="ECO:0000259" key="8">
    <source>
        <dbReference type="PROSITE" id="PS50835"/>
    </source>
</evidence>
<evidence type="ECO:0000256" key="1">
    <source>
        <dbReference type="ARBA" id="ARBA00022729"/>
    </source>
</evidence>
<feature type="transmembrane region" description="Helical" evidence="6">
    <location>
        <begin position="415"/>
        <end position="437"/>
    </location>
</feature>
<evidence type="ECO:0000256" key="6">
    <source>
        <dbReference type="SAM" id="Phobius"/>
    </source>
</evidence>
<keyword evidence="4" id="KW-0393">Immunoglobulin domain</keyword>
<evidence type="ECO:0000256" key="2">
    <source>
        <dbReference type="ARBA" id="ARBA00023157"/>
    </source>
</evidence>
<dbReference type="SMART" id="SM00409">
    <property type="entry name" value="IG"/>
    <property type="match status" value="3"/>
</dbReference>
<dbReference type="InterPro" id="IPR052598">
    <property type="entry name" value="IgSF_CEA-related"/>
</dbReference>
<feature type="domain" description="Ig-like" evidence="8">
    <location>
        <begin position="317"/>
        <end position="405"/>
    </location>
</feature>
<evidence type="ECO:0000313" key="9">
    <source>
        <dbReference type="EMBL" id="KAF7687245.1"/>
    </source>
</evidence>
<feature type="signal peptide" evidence="7">
    <location>
        <begin position="1"/>
        <end position="20"/>
    </location>
</feature>
<dbReference type="Proteomes" id="UP000606274">
    <property type="component" value="Unassembled WGS sequence"/>
</dbReference>
<reference evidence="9" key="1">
    <citation type="submission" date="2020-08" db="EMBL/GenBank/DDBJ databases">
        <title>Chromosome-level assembly of Southern catfish (Silurus meridionalis) provides insights into visual adaptation to the nocturnal and benthic lifestyles.</title>
        <authorList>
            <person name="Zhang Y."/>
            <person name="Wang D."/>
            <person name="Peng Z."/>
        </authorList>
    </citation>
    <scope>NUCLEOTIDE SEQUENCE</scope>
    <source>
        <strain evidence="9">SWU-2019-XX</strain>
        <tissue evidence="9">Muscle</tissue>
    </source>
</reference>
<comment type="caution">
    <text evidence="9">The sequence shown here is derived from an EMBL/GenBank/DDBJ whole genome shotgun (WGS) entry which is preliminary data.</text>
</comment>
<dbReference type="PROSITE" id="PS50835">
    <property type="entry name" value="IG_LIKE"/>
    <property type="match status" value="2"/>
</dbReference>
<evidence type="ECO:0000256" key="7">
    <source>
        <dbReference type="SAM" id="SignalP"/>
    </source>
</evidence>
<keyword evidence="10" id="KW-1185">Reference proteome</keyword>
<name>A0A8T0A7X9_SILME</name>
<dbReference type="PANTHER" id="PTHR44337">
    <property type="entry name" value="CARCINOEMBRYONIC ANTIGEN-RELATED CELL ADHESION MOLECULE 8"/>
    <property type="match status" value="1"/>
</dbReference>
<dbReference type="Gene3D" id="2.60.40.10">
    <property type="entry name" value="Immunoglobulins"/>
    <property type="match status" value="3"/>
</dbReference>
<dbReference type="SUPFAM" id="SSF48726">
    <property type="entry name" value="Immunoglobulin"/>
    <property type="match status" value="3"/>
</dbReference>
<gene>
    <name evidence="9" type="ORF">HF521_014473</name>
</gene>
<keyword evidence="6" id="KW-0812">Transmembrane</keyword>
<dbReference type="Pfam" id="PF13927">
    <property type="entry name" value="Ig_3"/>
    <property type="match status" value="2"/>
</dbReference>
<dbReference type="InterPro" id="IPR013783">
    <property type="entry name" value="Ig-like_fold"/>
</dbReference>
<keyword evidence="1 7" id="KW-0732">Signal</keyword>
<dbReference type="OrthoDB" id="9043395at2759"/>
<dbReference type="AlphaFoldDB" id="A0A8T0A7X9"/>
<dbReference type="InterPro" id="IPR003599">
    <property type="entry name" value="Ig_sub"/>
</dbReference>
<evidence type="ECO:0000256" key="4">
    <source>
        <dbReference type="ARBA" id="ARBA00023319"/>
    </source>
</evidence>
<keyword evidence="3" id="KW-0325">Glycoprotein</keyword>
<dbReference type="InterPro" id="IPR007110">
    <property type="entry name" value="Ig-like_dom"/>
</dbReference>
<keyword evidence="2" id="KW-1015">Disulfide bond</keyword>
<sequence length="586" mass="65609">MKISGITFLHFLLLYQRALSDKENTIIGELGGNIVLPCLNLPFKTNITVTRWMKGGAVLATHKHSLPGSATHAPPHISILDNSSLSFAGLMTIDEEVYRCETEPKSTELPRAVNLLIADGPKDMVVNVNPGTHLRNNLWFVIKGQTVTFNCSSKSYPTPNMTWMFEDLNENKSRAFKNDASLNFEIINIQPEDQRNYTCIALNTISNKTEAKRLELLVYHAPDIHPDCLWQHGSQPDQGLFNCTWYGAYPTPNLTVELDSTDGGVLLSRTQQTENFQLTLNRSMLYDGQEISCAGQHITQRLDADKICTLKLAAPYPMGQPMVAALEGTNITLTCSESKSLPPAKSIWQRGINQEPIVPSSKYILVEQGPNLSLTIVNASMADQGLYFCYSENTVAAKELEVVLTIRASADKSGAMVGVFISVLIVAAGIVVGYFMYTRRDRICLGLPFRVSNDTTADVLNLIESDDEEIFHDAVPRLPPLSNGHVSVQGTTLVEIHRIQSSDHEDNMTDTDLDHHTHDRTLDHPLSHPLDHPLDHMQDHTQDHMLNHPLDHPLNRMQDHTQEHTQDRTLDHTQDHIYNQTELIDY</sequence>
<evidence type="ECO:0000313" key="10">
    <source>
        <dbReference type="Proteomes" id="UP000606274"/>
    </source>
</evidence>
<feature type="chain" id="PRO_5035831785" description="Ig-like domain-containing protein" evidence="7">
    <location>
        <begin position="21"/>
        <end position="586"/>
    </location>
</feature>